<evidence type="ECO:0000256" key="4">
    <source>
        <dbReference type="ARBA" id="ARBA00023136"/>
    </source>
</evidence>
<feature type="compositionally biased region" description="Basic and acidic residues" evidence="5">
    <location>
        <begin position="1278"/>
        <end position="1312"/>
    </location>
</feature>
<organism evidence="8 9">
    <name type="scientific">Oopsacas minuta</name>
    <dbReference type="NCBI Taxonomy" id="111878"/>
    <lineage>
        <taxon>Eukaryota</taxon>
        <taxon>Metazoa</taxon>
        <taxon>Porifera</taxon>
        <taxon>Hexactinellida</taxon>
        <taxon>Hexasterophora</taxon>
        <taxon>Lyssacinosida</taxon>
        <taxon>Leucopsacidae</taxon>
        <taxon>Oopsacas</taxon>
    </lineage>
</organism>
<keyword evidence="4 6" id="KW-0472">Membrane</keyword>
<dbReference type="GO" id="GO:0004930">
    <property type="term" value="F:G protein-coupled receptor activity"/>
    <property type="evidence" value="ECO:0007669"/>
    <property type="project" value="InterPro"/>
</dbReference>
<comment type="caution">
    <text evidence="8">The sequence shown here is derived from an EMBL/GenBank/DDBJ whole genome shotgun (WGS) entry which is preliminary data.</text>
</comment>
<evidence type="ECO:0000259" key="7">
    <source>
        <dbReference type="PROSITE" id="PS50261"/>
    </source>
</evidence>
<accession>A0AAV7K021</accession>
<comment type="subcellular location">
    <subcellularLocation>
        <location evidence="1">Membrane</location>
        <topology evidence="1">Multi-pass membrane protein</topology>
    </subcellularLocation>
</comment>
<dbReference type="GO" id="GO:0005886">
    <property type="term" value="C:plasma membrane"/>
    <property type="evidence" value="ECO:0007669"/>
    <property type="project" value="TreeGrafter"/>
</dbReference>
<sequence length="1343" mass="148518">MGSITIIDFHIVRDFLIQPITCVTNECTEDQAIRTVVTYDVIEGTEYILDTTETVATIGTSVSDFVDDIAEGDPAALRQLLNATLSPALTYLGGVNDEVLQPYYPEIFNLIDDLFYELHQNFSMYPEVRARNLVRILLGWNRSRTRNRWGNQENITCVLTELLLNDNIQDIIGYLEVLQDLPQRMSIIRPILQVFSQSYLFENKFNELRYAIPSSEGATLCVDAILANLVCPLIGQNQSERRYCQSLCADTLVYCTAILAQSLQDFSDVLDSVVILTVGYINSEQFEYEFNSLRDDLLFVIEGTLDSISSFDVITFVNEVCIAIVSILVFTYNSLSVYFLSRQLIIVTLYHSSLTYSHSLTFYHGEALNEDSIRQLIDSILPSLASNVTIDIPPYVIDQIEQSLSIDAIRNVTQNIYLPNGYLLDGILSLSVYYTLLFDPPQGCGDSYGPPAPLSFVTYYGYNYDCFDGESNNGNSPSYNYDYYYGCGAYPGSQCSFSIYSLYNNIAAQRTCSFSTSNVIAARIETDTNLCTIFLNLYPESFYILNTAVVYNNRLPYCRDFVIPVNTTGTPTPSISTPTSTLVTVTPIDPPIVSFPQQTLTWTQGTLLEYPCTATGTDVEVNIVNNNGLQTQFFENSDFGDVYNLIFNATNIGIFEFQCIATNPAGVVSATVIVTVQSVEATLDVINNIPLDEPLTPEVALGLISVAESLIGIDSVQNSTEQASQLLNVAALIVDSVANPNRNITDGEAESLLLLLGDIGGLVVEPDVPVNPDVMMPLSVPAAVGLQARGAEDISNNIVNQLDPGETRVINSPNIIIRAMLVEPQPNEDISLDVASGESVTIGNDFESTDVVGVATARISSPLTRDQEDELTTTPELNTVLVALSVFVNGNQRRDFSDNPPNIIFESPDINTAIQECSFIDPITNAFVADIRTEIIDNGLTSCMPEHTTSFGVLIRAQEFFITPAETLALSIISYILLSISLIFLVVSIIFFLIAAKKFFKVEINILYFNYAFSMALATSVFIFGIQTARDSIAGCSIVAFLLHYFWLSVFSWSFAISIFMIYILYIGVFKRRRIWWAMMIIGWGLPLPIVIITAAVGLSRNDYVVIGDHCFLSYNNGLLWGFFVPFILLLVVTTVAAIISIIKIFLTIRAKGDKVDEFDAIKKTALAIIVLLPILSIPWILGIINVFITSLVATTIIEWVTILLTAPTGAVFFFLVVLRNAQVQEVIFRRRADLPPSSQTSGGISGKYTMPSKAKESGDLTKEENTAITNPAYETPKQVDLDKETAKQDVATEERYAVVSKTPEKSGDGKAYESLLASDDIVEKEKETESPTHQYSQLSKDD</sequence>
<feature type="transmembrane region" description="Helical" evidence="6">
    <location>
        <begin position="1006"/>
        <end position="1026"/>
    </location>
</feature>
<evidence type="ECO:0000256" key="5">
    <source>
        <dbReference type="SAM" id="MobiDB-lite"/>
    </source>
</evidence>
<evidence type="ECO:0000313" key="9">
    <source>
        <dbReference type="Proteomes" id="UP001165289"/>
    </source>
</evidence>
<keyword evidence="9" id="KW-1185">Reference proteome</keyword>
<evidence type="ECO:0000256" key="2">
    <source>
        <dbReference type="ARBA" id="ARBA00022692"/>
    </source>
</evidence>
<feature type="compositionally biased region" description="Polar residues" evidence="5">
    <location>
        <begin position="1332"/>
        <end position="1343"/>
    </location>
</feature>
<dbReference type="PRINTS" id="PR00249">
    <property type="entry name" value="GPCRSECRETIN"/>
</dbReference>
<feature type="transmembrane region" description="Helical" evidence="6">
    <location>
        <begin position="1046"/>
        <end position="1068"/>
    </location>
</feature>
<feature type="domain" description="G-protein coupled receptors family 2 profile 2" evidence="7">
    <location>
        <begin position="970"/>
        <end position="1221"/>
    </location>
</feature>
<dbReference type="EMBL" id="JAKMXF010000222">
    <property type="protein sequence ID" value="KAI6654278.1"/>
    <property type="molecule type" value="Genomic_DNA"/>
</dbReference>
<dbReference type="Gene3D" id="1.20.1070.10">
    <property type="entry name" value="Rhodopsin 7-helix transmembrane proteins"/>
    <property type="match status" value="1"/>
</dbReference>
<gene>
    <name evidence="8" type="ORF">LOD99_677</name>
</gene>
<feature type="compositionally biased region" description="Basic and acidic residues" evidence="5">
    <location>
        <begin position="1254"/>
        <end position="1266"/>
    </location>
</feature>
<dbReference type="Proteomes" id="UP001165289">
    <property type="component" value="Unassembled WGS sequence"/>
</dbReference>
<feature type="transmembrane region" description="Helical" evidence="6">
    <location>
        <begin position="972"/>
        <end position="994"/>
    </location>
</feature>
<evidence type="ECO:0000256" key="3">
    <source>
        <dbReference type="ARBA" id="ARBA00022989"/>
    </source>
</evidence>
<feature type="region of interest" description="Disordered" evidence="5">
    <location>
        <begin position="1236"/>
        <end position="1343"/>
    </location>
</feature>
<protein>
    <submittedName>
        <fullName evidence="8">G-protein coupled receptor</fullName>
    </submittedName>
</protein>
<dbReference type="InterPro" id="IPR000832">
    <property type="entry name" value="GPCR_2_secretin-like"/>
</dbReference>
<reference evidence="8 9" key="1">
    <citation type="journal article" date="2023" name="BMC Biol.">
        <title>The compact genome of the sponge Oopsacas minuta (Hexactinellida) is lacking key metazoan core genes.</title>
        <authorList>
            <person name="Santini S."/>
            <person name="Schenkelaars Q."/>
            <person name="Jourda C."/>
            <person name="Duchesne M."/>
            <person name="Belahbib H."/>
            <person name="Rocher C."/>
            <person name="Selva M."/>
            <person name="Riesgo A."/>
            <person name="Vervoort M."/>
            <person name="Leys S.P."/>
            <person name="Kodjabachian L."/>
            <person name="Le Bivic A."/>
            <person name="Borchiellini C."/>
            <person name="Claverie J.M."/>
            <person name="Renard E."/>
        </authorList>
    </citation>
    <scope>NUCLEOTIDE SEQUENCE [LARGE SCALE GENOMIC DNA]</scope>
    <source>
        <strain evidence="8">SPO-2</strain>
    </source>
</reference>
<keyword evidence="3 6" id="KW-1133">Transmembrane helix</keyword>
<dbReference type="GO" id="GO:0007166">
    <property type="term" value="P:cell surface receptor signaling pathway"/>
    <property type="evidence" value="ECO:0007669"/>
    <property type="project" value="InterPro"/>
</dbReference>
<feature type="compositionally biased region" description="Basic and acidic residues" evidence="5">
    <location>
        <begin position="1322"/>
        <end position="1331"/>
    </location>
</feature>
<evidence type="ECO:0000256" key="6">
    <source>
        <dbReference type="SAM" id="Phobius"/>
    </source>
</evidence>
<dbReference type="CDD" id="cd13952">
    <property type="entry name" value="7tm_classB"/>
    <property type="match status" value="1"/>
</dbReference>
<keyword evidence="8" id="KW-0675">Receptor</keyword>
<dbReference type="InterPro" id="IPR017981">
    <property type="entry name" value="GPCR_2-like_7TM"/>
</dbReference>
<dbReference type="PANTHER" id="PTHR12011">
    <property type="entry name" value="ADHESION G-PROTEIN COUPLED RECEPTOR"/>
    <property type="match status" value="1"/>
</dbReference>
<evidence type="ECO:0000313" key="8">
    <source>
        <dbReference type="EMBL" id="KAI6654278.1"/>
    </source>
</evidence>
<dbReference type="PANTHER" id="PTHR12011:SF347">
    <property type="entry name" value="FI21270P1-RELATED"/>
    <property type="match status" value="1"/>
</dbReference>
<feature type="transmembrane region" description="Helical" evidence="6">
    <location>
        <begin position="1200"/>
        <end position="1222"/>
    </location>
</feature>
<feature type="transmembrane region" description="Helical" evidence="6">
    <location>
        <begin position="1167"/>
        <end position="1194"/>
    </location>
</feature>
<dbReference type="Pfam" id="PF00002">
    <property type="entry name" value="7tm_2"/>
    <property type="match status" value="1"/>
</dbReference>
<dbReference type="SUPFAM" id="SSF81321">
    <property type="entry name" value="Family A G protein-coupled receptor-like"/>
    <property type="match status" value="1"/>
</dbReference>
<feature type="transmembrane region" description="Helical" evidence="6">
    <location>
        <begin position="1119"/>
        <end position="1147"/>
    </location>
</feature>
<name>A0AAV7K021_9METZ</name>
<feature type="transmembrane region" description="Helical" evidence="6">
    <location>
        <begin position="1075"/>
        <end position="1099"/>
    </location>
</feature>
<keyword evidence="2 6" id="KW-0812">Transmembrane</keyword>
<evidence type="ECO:0000256" key="1">
    <source>
        <dbReference type="ARBA" id="ARBA00004141"/>
    </source>
</evidence>
<proteinExistence type="predicted"/>
<dbReference type="PROSITE" id="PS50261">
    <property type="entry name" value="G_PROTEIN_RECEP_F2_4"/>
    <property type="match status" value="1"/>
</dbReference>